<keyword evidence="10" id="KW-1185">Reference proteome</keyword>
<reference evidence="9 10" key="1">
    <citation type="submission" date="2024-05" db="EMBL/GenBank/DDBJ databases">
        <authorList>
            <person name="Wallberg A."/>
        </authorList>
    </citation>
    <scope>NUCLEOTIDE SEQUENCE [LARGE SCALE GENOMIC DNA]</scope>
</reference>
<dbReference type="Gene3D" id="3.90.550.10">
    <property type="entry name" value="Spore Coat Polysaccharide Biosynthesis Protein SpsA, Chain A"/>
    <property type="match status" value="1"/>
</dbReference>
<feature type="non-terminal residue" evidence="9">
    <location>
        <position position="455"/>
    </location>
</feature>
<evidence type="ECO:0000256" key="2">
    <source>
        <dbReference type="ARBA" id="ARBA00011823"/>
    </source>
</evidence>
<proteinExistence type="inferred from homology"/>
<evidence type="ECO:0000313" key="9">
    <source>
        <dbReference type="EMBL" id="CAL4060947.1"/>
    </source>
</evidence>
<dbReference type="EMBL" id="CAXKWB010000472">
    <property type="protein sequence ID" value="CAL4060947.1"/>
    <property type="molecule type" value="Genomic_DNA"/>
</dbReference>
<evidence type="ECO:0000313" key="10">
    <source>
        <dbReference type="Proteomes" id="UP001497623"/>
    </source>
</evidence>
<organism evidence="9 10">
    <name type="scientific">Meganyctiphanes norvegica</name>
    <name type="common">Northern krill</name>
    <name type="synonym">Thysanopoda norvegica</name>
    <dbReference type="NCBI Taxonomy" id="48144"/>
    <lineage>
        <taxon>Eukaryota</taxon>
        <taxon>Metazoa</taxon>
        <taxon>Ecdysozoa</taxon>
        <taxon>Arthropoda</taxon>
        <taxon>Crustacea</taxon>
        <taxon>Multicrustacea</taxon>
        <taxon>Malacostraca</taxon>
        <taxon>Eumalacostraca</taxon>
        <taxon>Eucarida</taxon>
        <taxon>Euphausiacea</taxon>
        <taxon>Euphausiidae</taxon>
        <taxon>Meganyctiphanes</taxon>
    </lineage>
</organism>
<comment type="subunit">
    <text evidence="2">Homooctamer.</text>
</comment>
<dbReference type="Pfam" id="PF01704">
    <property type="entry name" value="UDPGP"/>
    <property type="match status" value="1"/>
</dbReference>
<comment type="catalytic activity">
    <reaction evidence="8">
        <text>alpha-D-glucose 1-phosphate + UTP + H(+) = UDP-alpha-D-glucose + diphosphate</text>
        <dbReference type="Rhea" id="RHEA:19889"/>
        <dbReference type="ChEBI" id="CHEBI:15378"/>
        <dbReference type="ChEBI" id="CHEBI:33019"/>
        <dbReference type="ChEBI" id="CHEBI:46398"/>
        <dbReference type="ChEBI" id="CHEBI:58601"/>
        <dbReference type="ChEBI" id="CHEBI:58885"/>
        <dbReference type="EC" id="2.7.7.9"/>
    </reaction>
    <physiologicalReaction direction="left-to-right" evidence="8">
        <dbReference type="Rhea" id="RHEA:19890"/>
    </physiologicalReaction>
</comment>
<dbReference type="GO" id="GO:0003983">
    <property type="term" value="F:UTP:glucose-1-phosphate uridylyltransferase activity"/>
    <property type="evidence" value="ECO:0007669"/>
    <property type="project" value="UniProtKB-EC"/>
</dbReference>
<gene>
    <name evidence="9" type="ORF">MNOR_LOCUS1702</name>
</gene>
<evidence type="ECO:0000256" key="8">
    <source>
        <dbReference type="ARBA" id="ARBA00047432"/>
    </source>
</evidence>
<keyword evidence="6" id="KW-0548">Nucleotidyltransferase</keyword>
<dbReference type="PANTHER" id="PTHR43511">
    <property type="match status" value="1"/>
</dbReference>
<dbReference type="InterPro" id="IPR002618">
    <property type="entry name" value="UDPGP_fam"/>
</dbReference>
<keyword evidence="5" id="KW-0808">Transferase</keyword>
<dbReference type="GO" id="GO:0006011">
    <property type="term" value="P:UDP-alpha-D-glucose metabolic process"/>
    <property type="evidence" value="ECO:0007669"/>
    <property type="project" value="InterPro"/>
</dbReference>
<comment type="similarity">
    <text evidence="1">Belongs to the UDPGP type 1 family.</text>
</comment>
<evidence type="ECO:0000256" key="7">
    <source>
        <dbReference type="ARBA" id="ARBA00023579"/>
    </source>
</evidence>
<dbReference type="Proteomes" id="UP001497623">
    <property type="component" value="Unassembled WGS sequence"/>
</dbReference>
<evidence type="ECO:0000256" key="3">
    <source>
        <dbReference type="ARBA" id="ARBA00012415"/>
    </source>
</evidence>
<evidence type="ECO:0000256" key="6">
    <source>
        <dbReference type="ARBA" id="ARBA00022695"/>
    </source>
</evidence>
<name>A0AAV2PLM5_MEGNR</name>
<dbReference type="SUPFAM" id="SSF53448">
    <property type="entry name" value="Nucleotide-diphospho-sugar transferases"/>
    <property type="match status" value="1"/>
</dbReference>
<sequence>MVVTHPWSLGVDGPSIGNGDVNITISNCDGNITAFSNGDDATDVDKLKNGFAHNGTSVREVSRNMTLPILPRNYDRYSEVFGHQRSPSMEFKELTKKDAQVQLTQELQKLLLTCPESHKPITQLEFEGFENLFGRFINETGPSLEWDNIQKLPDGSVCDYKDLSGIAEGDIKTMLDKIVVIKLNGGLGTSMGCHGPKSIIPVRSQLTFLDLTVQQIENLNKTYNSNVPLVLMNSFNTDEDTQKVIRKYQGFQLHSYKTLTVTRRPFLLLLKKNPEMVNPDIEWYYFGQSPNKNELNKKIKIFEIISKFKQKKRYNFANLSRISHLRLCSTKHLGNYINVGTQTSARHQNMALNDEGVNQPQDITDVKSTTNPDRVQDSTEVPAILLGNFMTINQTAIFSNKNLFTKMHFEILTIFKAFSWIVDAVLIGNTITNALSDQAISITKRSFDICVILNI</sequence>
<dbReference type="AlphaFoldDB" id="A0AAV2PLM5"/>
<protein>
    <recommendedName>
        <fullName evidence="4">UTP--glucose-1-phosphate uridylyltransferase</fullName>
        <ecNumber evidence="3">2.7.7.9</ecNumber>
    </recommendedName>
</protein>
<dbReference type="InterPro" id="IPR029044">
    <property type="entry name" value="Nucleotide-diphossugar_trans"/>
</dbReference>
<evidence type="ECO:0000256" key="4">
    <source>
        <dbReference type="ARBA" id="ARBA00019048"/>
    </source>
</evidence>
<evidence type="ECO:0000256" key="1">
    <source>
        <dbReference type="ARBA" id="ARBA00010401"/>
    </source>
</evidence>
<evidence type="ECO:0000256" key="5">
    <source>
        <dbReference type="ARBA" id="ARBA00022679"/>
    </source>
</evidence>
<comment type="caution">
    <text evidence="9">The sequence shown here is derived from an EMBL/GenBank/DDBJ whole genome shotgun (WGS) entry which is preliminary data.</text>
</comment>
<comment type="function">
    <text evidence="7">UTP--glucose-1-phosphate uridylyltransferase catalyzing the conversion of glucose-1-phosphate into UDP-glucose, a crucial precursor for the production of glycogen.</text>
</comment>
<accession>A0AAV2PLM5</accession>
<dbReference type="EC" id="2.7.7.9" evidence="3"/>
<dbReference type="InterPro" id="IPR016267">
    <property type="entry name" value="UDPGP_trans"/>
</dbReference>